<dbReference type="Pfam" id="PF12754">
    <property type="entry name" value="Get5_N"/>
    <property type="match status" value="1"/>
</dbReference>
<evidence type="ECO:0000313" key="3">
    <source>
        <dbReference type="EMBL" id="KAL2041766.1"/>
    </source>
</evidence>
<evidence type="ECO:0008006" key="5">
    <source>
        <dbReference type="Google" id="ProtNLM"/>
    </source>
</evidence>
<sequence length="238" mass="26267">MTSETLWAKYNRAYPSGLSNGKMTELSFAKSFLSTLDSRPLKLQPDYAIDPKNLEITAPYTLPRMPNAFKKSSASSQVDAEAQKPSTLNVTLKSSKNPVMSLSLPDTDLGTSVLGLKERVAKELGIEGTDKIRVLFKRKPVGDVKTIKEVVGEVDAAREVEFGIMIIGYKEEATKGDTEMKDLEIEAPVAQGPSGEEVLAQEEFWNDLKGFLVQRLRNEGKANEVFQMFRGSWNKSGG</sequence>
<dbReference type="InterPro" id="IPR024737">
    <property type="entry name" value="Get5_N"/>
</dbReference>
<keyword evidence="4" id="KW-1185">Reference proteome</keyword>
<evidence type="ECO:0000259" key="2">
    <source>
        <dbReference type="Pfam" id="PF17183"/>
    </source>
</evidence>
<proteinExistence type="predicted"/>
<feature type="domain" description="Get5 C-terminal" evidence="2">
    <location>
        <begin position="187"/>
        <end position="236"/>
    </location>
</feature>
<evidence type="ECO:0000259" key="1">
    <source>
        <dbReference type="Pfam" id="PF12754"/>
    </source>
</evidence>
<comment type="caution">
    <text evidence="3">The sequence shown here is derived from an EMBL/GenBank/DDBJ whole genome shotgun (WGS) entry which is preliminary data.</text>
</comment>
<accession>A0ABR4AA51</accession>
<dbReference type="InterPro" id="IPR049256">
    <property type="entry name" value="Get5_C"/>
</dbReference>
<dbReference type="Gene3D" id="1.10.286.70">
    <property type="entry name" value="Get5 dimerization domain"/>
    <property type="match status" value="1"/>
</dbReference>
<feature type="domain" description="Get5 N-terminal" evidence="1">
    <location>
        <begin position="28"/>
        <end position="168"/>
    </location>
</feature>
<dbReference type="Proteomes" id="UP001590950">
    <property type="component" value="Unassembled WGS sequence"/>
</dbReference>
<organism evidence="3 4">
    <name type="scientific">Stereocaulon virgatum</name>
    <dbReference type="NCBI Taxonomy" id="373712"/>
    <lineage>
        <taxon>Eukaryota</taxon>
        <taxon>Fungi</taxon>
        <taxon>Dikarya</taxon>
        <taxon>Ascomycota</taxon>
        <taxon>Pezizomycotina</taxon>
        <taxon>Lecanoromycetes</taxon>
        <taxon>OSLEUM clade</taxon>
        <taxon>Lecanoromycetidae</taxon>
        <taxon>Lecanorales</taxon>
        <taxon>Lecanorineae</taxon>
        <taxon>Stereocaulaceae</taxon>
        <taxon>Stereocaulon</taxon>
    </lineage>
</organism>
<dbReference type="InterPro" id="IPR029071">
    <property type="entry name" value="Ubiquitin-like_domsf"/>
</dbReference>
<dbReference type="CDD" id="cd17039">
    <property type="entry name" value="Ubl_ubiquitin_like"/>
    <property type="match status" value="1"/>
</dbReference>
<dbReference type="Pfam" id="PF17183">
    <property type="entry name" value="Get5_C"/>
    <property type="match status" value="1"/>
</dbReference>
<reference evidence="3 4" key="1">
    <citation type="submission" date="2024-09" db="EMBL/GenBank/DDBJ databases">
        <title>Rethinking Asexuality: The Enigmatic Case of Functional Sexual Genes in Lepraria (Stereocaulaceae).</title>
        <authorList>
            <person name="Doellman M."/>
            <person name="Sun Y."/>
            <person name="Barcenas-Pena A."/>
            <person name="Lumbsch H.T."/>
            <person name="Grewe F."/>
        </authorList>
    </citation>
    <scope>NUCLEOTIDE SEQUENCE [LARGE SCALE GENOMIC DNA]</scope>
    <source>
        <strain evidence="3 4">Mercado 3170</strain>
    </source>
</reference>
<gene>
    <name evidence="3" type="ORF">N7G274_005550</name>
</gene>
<protein>
    <recommendedName>
        <fullName evidence="5">Ubiquitin-like domain-containing protein</fullName>
    </recommendedName>
</protein>
<dbReference type="SUPFAM" id="SSF54236">
    <property type="entry name" value="Ubiquitin-like"/>
    <property type="match status" value="1"/>
</dbReference>
<dbReference type="EMBL" id="JBEFKJ010000016">
    <property type="protein sequence ID" value="KAL2041766.1"/>
    <property type="molecule type" value="Genomic_DNA"/>
</dbReference>
<name>A0ABR4AA51_9LECA</name>
<evidence type="ECO:0000313" key="4">
    <source>
        <dbReference type="Proteomes" id="UP001590950"/>
    </source>
</evidence>